<comment type="caution">
    <text evidence="1">The sequence shown here is derived from an EMBL/GenBank/DDBJ whole genome shotgun (WGS) entry which is preliminary data.</text>
</comment>
<evidence type="ECO:0000313" key="1">
    <source>
        <dbReference type="EMBL" id="KAF0035406.1"/>
    </source>
</evidence>
<dbReference type="EMBL" id="VEVO01000011">
    <property type="protein sequence ID" value="KAF0035406.1"/>
    <property type="molecule type" value="Genomic_DNA"/>
</dbReference>
<gene>
    <name evidence="1" type="ORF">F2P81_013164</name>
</gene>
<protein>
    <submittedName>
        <fullName evidence="1">Uncharacterized protein</fullName>
    </submittedName>
</protein>
<accession>A0A6A4SJL8</accession>
<organism evidence="1 2">
    <name type="scientific">Scophthalmus maximus</name>
    <name type="common">Turbot</name>
    <name type="synonym">Psetta maxima</name>
    <dbReference type="NCBI Taxonomy" id="52904"/>
    <lineage>
        <taxon>Eukaryota</taxon>
        <taxon>Metazoa</taxon>
        <taxon>Chordata</taxon>
        <taxon>Craniata</taxon>
        <taxon>Vertebrata</taxon>
        <taxon>Euteleostomi</taxon>
        <taxon>Actinopterygii</taxon>
        <taxon>Neopterygii</taxon>
        <taxon>Teleostei</taxon>
        <taxon>Neoteleostei</taxon>
        <taxon>Acanthomorphata</taxon>
        <taxon>Carangaria</taxon>
        <taxon>Pleuronectiformes</taxon>
        <taxon>Pleuronectoidei</taxon>
        <taxon>Scophthalmidae</taxon>
        <taxon>Scophthalmus</taxon>
    </lineage>
</organism>
<proteinExistence type="predicted"/>
<dbReference type="AlphaFoldDB" id="A0A6A4SJL8"/>
<evidence type="ECO:0000313" key="2">
    <source>
        <dbReference type="Proteomes" id="UP000438429"/>
    </source>
</evidence>
<name>A0A6A4SJL8_SCOMX</name>
<reference evidence="1 2" key="1">
    <citation type="submission" date="2019-06" db="EMBL/GenBank/DDBJ databases">
        <title>Draft genomes of female and male turbot (Scophthalmus maximus).</title>
        <authorList>
            <person name="Xu H."/>
            <person name="Xu X.-W."/>
            <person name="Shao C."/>
            <person name="Chen S."/>
        </authorList>
    </citation>
    <scope>NUCLEOTIDE SEQUENCE [LARGE SCALE GENOMIC DNA]</scope>
    <source>
        <strain evidence="1">Ysfricsl-2016a</strain>
        <tissue evidence="1">Blood</tissue>
    </source>
</reference>
<sequence length="147" mass="16604">MTIHSREAESDAEQALITDCVIVFAQTFTSPRSPSATLKCFITIGRRRSQHFEIIEKRSALDDSSLKIKKYAGEVNPFCMQITTSHHRIRGGIIFPVYLGESFVEMPDSPTSPAVVHIRWSISEMEASHRSLIRQVRQTPEKSLTSL</sequence>
<dbReference type="Proteomes" id="UP000438429">
    <property type="component" value="Unassembled WGS sequence"/>
</dbReference>